<name>A0A1L3SPG2_9HYPH</name>
<sequence>MEKSQPALVLIVEDEMLIALDLEMQIEMFGYRLTRYASSYDTALAVATETLPDIALIDGNLADGPTGVRIAEMLDERGVYCIAVSANPEIFAECECIGTFLNKPYEVGQLKAALRQAEAAVASRRTGQGGEA</sequence>
<dbReference type="InterPro" id="IPR011006">
    <property type="entry name" value="CheY-like_superfamily"/>
</dbReference>
<reference evidence="4" key="1">
    <citation type="submission" date="2016-11" db="EMBL/GenBank/DDBJ databases">
        <title>Mesorhizobium oceanicum sp. nov., isolated from deep seawater in South China Sea.</title>
        <authorList>
            <person name="Fu G.-Y."/>
        </authorList>
    </citation>
    <scope>NUCLEOTIDE SEQUENCE [LARGE SCALE GENOMIC DNA]</scope>
    <source>
        <strain evidence="4">B7</strain>
    </source>
</reference>
<dbReference type="SMART" id="SM00448">
    <property type="entry name" value="REC"/>
    <property type="match status" value="1"/>
</dbReference>
<gene>
    <name evidence="3" type="ORF">BSQ44_07820</name>
</gene>
<evidence type="ECO:0000313" key="4">
    <source>
        <dbReference type="Proteomes" id="UP000182840"/>
    </source>
</evidence>
<keyword evidence="4" id="KW-1185">Reference proteome</keyword>
<dbReference type="InterPro" id="IPR001789">
    <property type="entry name" value="Sig_transdc_resp-reg_receiver"/>
</dbReference>
<proteinExistence type="predicted"/>
<evidence type="ECO:0000313" key="3">
    <source>
        <dbReference type="EMBL" id="APH71294.1"/>
    </source>
</evidence>
<dbReference type="Gene3D" id="3.40.50.2300">
    <property type="match status" value="1"/>
</dbReference>
<feature type="modified residue" description="4-aspartylphosphate" evidence="1">
    <location>
        <position position="58"/>
    </location>
</feature>
<keyword evidence="1" id="KW-0597">Phosphoprotein</keyword>
<dbReference type="Pfam" id="PF00072">
    <property type="entry name" value="Response_reg"/>
    <property type="match status" value="1"/>
</dbReference>
<dbReference type="RefSeq" id="WP_072602791.1">
    <property type="nucleotide sequence ID" value="NZ_JBHRXM010000006.1"/>
</dbReference>
<protein>
    <recommendedName>
        <fullName evidence="2">Response regulatory domain-containing protein</fullName>
    </recommendedName>
</protein>
<feature type="domain" description="Response regulatory" evidence="2">
    <location>
        <begin position="8"/>
        <end position="118"/>
    </location>
</feature>
<dbReference type="SUPFAM" id="SSF52172">
    <property type="entry name" value="CheY-like"/>
    <property type="match status" value="1"/>
</dbReference>
<dbReference type="GO" id="GO:0000160">
    <property type="term" value="P:phosphorelay signal transduction system"/>
    <property type="evidence" value="ECO:0007669"/>
    <property type="project" value="InterPro"/>
</dbReference>
<evidence type="ECO:0000259" key="2">
    <source>
        <dbReference type="PROSITE" id="PS50110"/>
    </source>
</evidence>
<dbReference type="STRING" id="1670800.BSQ44_07820"/>
<dbReference type="PROSITE" id="PS50110">
    <property type="entry name" value="RESPONSE_REGULATORY"/>
    <property type="match status" value="1"/>
</dbReference>
<dbReference type="KEGG" id="meso:BSQ44_07820"/>
<accession>A0A1L3SPG2</accession>
<dbReference type="Proteomes" id="UP000182840">
    <property type="component" value="Chromosome"/>
</dbReference>
<evidence type="ECO:0000256" key="1">
    <source>
        <dbReference type="PROSITE-ProRule" id="PRU00169"/>
    </source>
</evidence>
<dbReference type="AlphaFoldDB" id="A0A1L3SPG2"/>
<dbReference type="EMBL" id="CP018171">
    <property type="protein sequence ID" value="APH71294.1"/>
    <property type="molecule type" value="Genomic_DNA"/>
</dbReference>
<organism evidence="3 4">
    <name type="scientific">Aquibium oceanicum</name>
    <dbReference type="NCBI Taxonomy" id="1670800"/>
    <lineage>
        <taxon>Bacteria</taxon>
        <taxon>Pseudomonadati</taxon>
        <taxon>Pseudomonadota</taxon>
        <taxon>Alphaproteobacteria</taxon>
        <taxon>Hyphomicrobiales</taxon>
        <taxon>Phyllobacteriaceae</taxon>
        <taxon>Aquibium</taxon>
    </lineage>
</organism>